<dbReference type="InParanoid" id="A0A1D6LGA4"/>
<gene>
    <name evidence="1" type="ORF">ZEAMMB73_Zm00001d035405</name>
</gene>
<protein>
    <submittedName>
        <fullName evidence="1">Uncharacterized protein</fullName>
    </submittedName>
</protein>
<name>A0A1D6LGA4_MAIZE</name>
<accession>A0A1D6LGA4</accession>
<organism evidence="1">
    <name type="scientific">Zea mays</name>
    <name type="common">Maize</name>
    <dbReference type="NCBI Taxonomy" id="4577"/>
    <lineage>
        <taxon>Eukaryota</taxon>
        <taxon>Viridiplantae</taxon>
        <taxon>Streptophyta</taxon>
        <taxon>Embryophyta</taxon>
        <taxon>Tracheophyta</taxon>
        <taxon>Spermatophyta</taxon>
        <taxon>Magnoliopsida</taxon>
        <taxon>Liliopsida</taxon>
        <taxon>Poales</taxon>
        <taxon>Poaceae</taxon>
        <taxon>PACMAD clade</taxon>
        <taxon>Panicoideae</taxon>
        <taxon>Andropogonodae</taxon>
        <taxon>Andropogoneae</taxon>
        <taxon>Tripsacinae</taxon>
        <taxon>Zea</taxon>
    </lineage>
</organism>
<reference evidence="1" key="1">
    <citation type="submission" date="2015-12" db="EMBL/GenBank/DDBJ databases">
        <title>Update maize B73 reference genome by single molecule sequencing technologies.</title>
        <authorList>
            <consortium name="Maize Genome Sequencing Project"/>
            <person name="Ware D."/>
        </authorList>
    </citation>
    <scope>NUCLEOTIDE SEQUENCE</scope>
    <source>
        <tissue evidence="1">Seedling</tissue>
    </source>
</reference>
<dbReference type="AlphaFoldDB" id="A0A1D6LGA4"/>
<evidence type="ECO:0000313" key="1">
    <source>
        <dbReference type="EMBL" id="AQK78951.1"/>
    </source>
</evidence>
<proteinExistence type="predicted"/>
<sequence>MKGITSRGTVHANITQVCIELTKRTRSFCCVHFSDWKMDGLHLSLYAFKSKYRGNLLHYPDIGLLSQIVIKENRFFRWLKYNKYRGNCLILECRLMLKECLEQT</sequence>
<dbReference type="EMBL" id="CM000782">
    <property type="protein sequence ID" value="AQK78951.1"/>
    <property type="molecule type" value="Genomic_DNA"/>
</dbReference>